<dbReference type="Proteomes" id="UP000236311">
    <property type="component" value="Unassembled WGS sequence"/>
</dbReference>
<evidence type="ECO:0000256" key="8">
    <source>
        <dbReference type="ARBA" id="ARBA00023125"/>
    </source>
</evidence>
<dbReference type="PANTHER" id="PTHR30349">
    <property type="entry name" value="PHAGE INTEGRASE-RELATED"/>
    <property type="match status" value="1"/>
</dbReference>
<sequence length="330" mass="38598">MKQKLINNITQGMLKFLNNSQLLQLQKILECEMAHVEVTDCKQSEEVIMHNNDKLMTAFISSKRVEGCSEKSLKYYTATIETMFRDIEKKIQEVTTDDIRAYLTKYQNEKKASRVTIDNIRRILSSYFSWLEDEDYILKSPVRRIHKVKAATTVKETYTDESLERMRDNCSNVRDLALIDMLASTGMRVGELVLLNREDINFAERECIVFGKGDKERIVYFDARTKIHLQNYLKYRKDTNDALFVSLKAPYERLKIGGIEVRLREMGKRLGIQKMHPHKFRRTLATIAIDKGMPIEQLQRLLGHQRIDTTLKYAMVKQSNVKMAHKKYIG</sequence>
<name>A0A2K4ZC12_9FIRM</name>
<gene>
    <name evidence="14" type="primary">xerD_2</name>
    <name evidence="14" type="ORF">AMURIS_00712</name>
</gene>
<comment type="function">
    <text evidence="1">Site-specific tyrosine recombinase, which acts by catalyzing the cutting and rejoining of the recombining DNA molecules.</text>
</comment>
<evidence type="ECO:0000256" key="6">
    <source>
        <dbReference type="ARBA" id="ARBA00022829"/>
    </source>
</evidence>
<evidence type="ECO:0000313" key="15">
    <source>
        <dbReference type="Proteomes" id="UP000236311"/>
    </source>
</evidence>
<dbReference type="SUPFAM" id="SSF56349">
    <property type="entry name" value="DNA breaking-rejoining enzymes"/>
    <property type="match status" value="1"/>
</dbReference>
<dbReference type="Pfam" id="PF00589">
    <property type="entry name" value="Phage_integrase"/>
    <property type="match status" value="1"/>
</dbReference>
<evidence type="ECO:0000256" key="10">
    <source>
        <dbReference type="ARBA" id="ARBA00023306"/>
    </source>
</evidence>
<keyword evidence="15" id="KW-1185">Reference proteome</keyword>
<evidence type="ECO:0000256" key="1">
    <source>
        <dbReference type="ARBA" id="ARBA00003283"/>
    </source>
</evidence>
<dbReference type="GO" id="GO:0007059">
    <property type="term" value="P:chromosome segregation"/>
    <property type="evidence" value="ECO:0007669"/>
    <property type="project" value="UniProtKB-KW"/>
</dbReference>
<evidence type="ECO:0000259" key="12">
    <source>
        <dbReference type="PROSITE" id="PS51898"/>
    </source>
</evidence>
<keyword evidence="5" id="KW-0132">Cell division</keyword>
<dbReference type="GO" id="GO:0005737">
    <property type="term" value="C:cytoplasm"/>
    <property type="evidence" value="ECO:0007669"/>
    <property type="project" value="UniProtKB-SubCell"/>
</dbReference>
<keyword evidence="10" id="KW-0131">Cell cycle</keyword>
<keyword evidence="7" id="KW-0229">DNA integration</keyword>
<evidence type="ECO:0000256" key="7">
    <source>
        <dbReference type="ARBA" id="ARBA00022908"/>
    </source>
</evidence>
<dbReference type="NCBIfam" id="NF040815">
    <property type="entry name" value="recomb_XerA_Arch"/>
    <property type="match status" value="1"/>
</dbReference>
<dbReference type="Pfam" id="PF13495">
    <property type="entry name" value="Phage_int_SAM_4"/>
    <property type="match status" value="1"/>
</dbReference>
<dbReference type="RefSeq" id="WP_103238118.1">
    <property type="nucleotide sequence ID" value="NZ_JANJZD010000003.1"/>
</dbReference>
<evidence type="ECO:0000256" key="3">
    <source>
        <dbReference type="ARBA" id="ARBA00008857"/>
    </source>
</evidence>
<dbReference type="InterPro" id="IPR044068">
    <property type="entry name" value="CB"/>
</dbReference>
<dbReference type="Gene3D" id="1.10.150.130">
    <property type="match status" value="1"/>
</dbReference>
<evidence type="ECO:0000256" key="2">
    <source>
        <dbReference type="ARBA" id="ARBA00004496"/>
    </source>
</evidence>
<dbReference type="PROSITE" id="PS51898">
    <property type="entry name" value="TYR_RECOMBINASE"/>
    <property type="match status" value="1"/>
</dbReference>
<dbReference type="Gene3D" id="1.10.443.10">
    <property type="entry name" value="Intergrase catalytic core"/>
    <property type="match status" value="1"/>
</dbReference>
<dbReference type="GO" id="GO:0006310">
    <property type="term" value="P:DNA recombination"/>
    <property type="evidence" value="ECO:0007669"/>
    <property type="project" value="UniProtKB-KW"/>
</dbReference>
<proteinExistence type="inferred from homology"/>
<dbReference type="InterPro" id="IPR050090">
    <property type="entry name" value="Tyrosine_recombinase_XerCD"/>
</dbReference>
<keyword evidence="6" id="KW-0159">Chromosome partition</keyword>
<dbReference type="PROSITE" id="PS51900">
    <property type="entry name" value="CB"/>
    <property type="match status" value="1"/>
</dbReference>
<comment type="subcellular location">
    <subcellularLocation>
        <location evidence="2">Cytoplasm</location>
    </subcellularLocation>
</comment>
<dbReference type="GO" id="GO:0015074">
    <property type="term" value="P:DNA integration"/>
    <property type="evidence" value="ECO:0007669"/>
    <property type="project" value="UniProtKB-KW"/>
</dbReference>
<evidence type="ECO:0000256" key="5">
    <source>
        <dbReference type="ARBA" id="ARBA00022618"/>
    </source>
</evidence>
<dbReference type="InterPro" id="IPR010998">
    <property type="entry name" value="Integrase_recombinase_N"/>
</dbReference>
<comment type="similarity">
    <text evidence="3">Belongs to the 'phage' integrase family.</text>
</comment>
<protein>
    <submittedName>
        <fullName evidence="14">Tyrosine recombinase XerD</fullName>
    </submittedName>
</protein>
<evidence type="ECO:0000256" key="4">
    <source>
        <dbReference type="ARBA" id="ARBA00022490"/>
    </source>
</evidence>
<dbReference type="InterPro" id="IPR004107">
    <property type="entry name" value="Integrase_SAM-like_N"/>
</dbReference>
<reference evidence="14 15" key="1">
    <citation type="submission" date="2018-01" db="EMBL/GenBank/DDBJ databases">
        <authorList>
            <person name="Gaut B.S."/>
            <person name="Morton B.R."/>
            <person name="Clegg M.T."/>
            <person name="Duvall M.R."/>
        </authorList>
    </citation>
    <scope>NUCLEOTIDE SEQUENCE [LARGE SCALE GENOMIC DNA]</scope>
    <source>
        <strain evidence="14">GP69</strain>
    </source>
</reference>
<dbReference type="InterPro" id="IPR011010">
    <property type="entry name" value="DNA_brk_join_enz"/>
</dbReference>
<dbReference type="EMBL" id="OFSM01000003">
    <property type="protein sequence ID" value="SOY28007.1"/>
    <property type="molecule type" value="Genomic_DNA"/>
</dbReference>
<dbReference type="AlphaFoldDB" id="A0A2K4ZC12"/>
<evidence type="ECO:0000256" key="11">
    <source>
        <dbReference type="PROSITE-ProRule" id="PRU01248"/>
    </source>
</evidence>
<evidence type="ECO:0000313" key="14">
    <source>
        <dbReference type="EMBL" id="SOY28007.1"/>
    </source>
</evidence>
<keyword evidence="9" id="KW-0233">DNA recombination</keyword>
<dbReference type="GO" id="GO:0051301">
    <property type="term" value="P:cell division"/>
    <property type="evidence" value="ECO:0007669"/>
    <property type="project" value="UniProtKB-KW"/>
</dbReference>
<accession>A0A2K4ZC12</accession>
<keyword evidence="4" id="KW-0963">Cytoplasm</keyword>
<dbReference type="PANTHER" id="PTHR30349:SF77">
    <property type="entry name" value="TYROSINE RECOMBINASE XERC"/>
    <property type="match status" value="1"/>
</dbReference>
<dbReference type="InterPro" id="IPR013762">
    <property type="entry name" value="Integrase-like_cat_sf"/>
</dbReference>
<keyword evidence="8 11" id="KW-0238">DNA-binding</keyword>
<feature type="domain" description="Tyr recombinase" evidence="12">
    <location>
        <begin position="153"/>
        <end position="326"/>
    </location>
</feature>
<evidence type="ECO:0000256" key="9">
    <source>
        <dbReference type="ARBA" id="ARBA00023172"/>
    </source>
</evidence>
<organism evidence="14 15">
    <name type="scientific">Acetatifactor muris</name>
    <dbReference type="NCBI Taxonomy" id="879566"/>
    <lineage>
        <taxon>Bacteria</taxon>
        <taxon>Bacillati</taxon>
        <taxon>Bacillota</taxon>
        <taxon>Clostridia</taxon>
        <taxon>Lachnospirales</taxon>
        <taxon>Lachnospiraceae</taxon>
        <taxon>Acetatifactor</taxon>
    </lineage>
</organism>
<feature type="domain" description="Core-binding (CB)" evidence="13">
    <location>
        <begin position="42"/>
        <end position="132"/>
    </location>
</feature>
<evidence type="ECO:0000259" key="13">
    <source>
        <dbReference type="PROSITE" id="PS51900"/>
    </source>
</evidence>
<dbReference type="OrthoDB" id="9801717at2"/>
<dbReference type="GO" id="GO:0003677">
    <property type="term" value="F:DNA binding"/>
    <property type="evidence" value="ECO:0007669"/>
    <property type="project" value="UniProtKB-UniRule"/>
</dbReference>
<dbReference type="InterPro" id="IPR002104">
    <property type="entry name" value="Integrase_catalytic"/>
</dbReference>